<evidence type="ECO:0000256" key="5">
    <source>
        <dbReference type="ARBA" id="ARBA00023012"/>
    </source>
</evidence>
<dbReference type="InterPro" id="IPR004358">
    <property type="entry name" value="Sig_transdc_His_kin-like_C"/>
</dbReference>
<protein>
    <recommendedName>
        <fullName evidence="2">histidine kinase</fullName>
        <ecNumber evidence="2">2.7.13.3</ecNumber>
    </recommendedName>
</protein>
<comment type="caution">
    <text evidence="7">The sequence shown here is derived from an EMBL/GenBank/DDBJ whole genome shotgun (WGS) entry which is preliminary data.</text>
</comment>
<dbReference type="PRINTS" id="PR00344">
    <property type="entry name" value="BCTRLSENSOR"/>
</dbReference>
<keyword evidence="5" id="KW-0902">Two-component regulatory system</keyword>
<dbReference type="GO" id="GO:0000160">
    <property type="term" value="P:phosphorelay signal transduction system"/>
    <property type="evidence" value="ECO:0007669"/>
    <property type="project" value="UniProtKB-KW"/>
</dbReference>
<proteinExistence type="predicted"/>
<keyword evidence="4" id="KW-0418">Kinase</keyword>
<dbReference type="RefSeq" id="WP_061607838.1">
    <property type="nucleotide sequence ID" value="NZ_JEMA01000420.1"/>
</dbReference>
<evidence type="ECO:0000313" key="8">
    <source>
        <dbReference type="Proteomes" id="UP000075260"/>
    </source>
</evidence>
<dbReference type="Pfam" id="PF02518">
    <property type="entry name" value="HATPase_c"/>
    <property type="match status" value="1"/>
</dbReference>
<comment type="catalytic activity">
    <reaction evidence="1">
        <text>ATP + protein L-histidine = ADP + protein N-phospho-L-histidine.</text>
        <dbReference type="EC" id="2.7.13.3"/>
    </reaction>
</comment>
<dbReference type="InterPro" id="IPR036890">
    <property type="entry name" value="HATPase_C_sf"/>
</dbReference>
<dbReference type="EC" id="2.7.13.3" evidence="2"/>
<dbReference type="SUPFAM" id="SSF55874">
    <property type="entry name" value="ATPase domain of HSP90 chaperone/DNA topoisomerase II/histidine kinase"/>
    <property type="match status" value="1"/>
</dbReference>
<dbReference type="PANTHER" id="PTHR43711">
    <property type="entry name" value="TWO-COMPONENT HISTIDINE KINASE"/>
    <property type="match status" value="1"/>
</dbReference>
<dbReference type="InterPro" id="IPR025751">
    <property type="entry name" value="RsbRD_N_dom"/>
</dbReference>
<dbReference type="InterPro" id="IPR003594">
    <property type="entry name" value="HATPase_dom"/>
</dbReference>
<evidence type="ECO:0000256" key="3">
    <source>
        <dbReference type="ARBA" id="ARBA00022679"/>
    </source>
</evidence>
<evidence type="ECO:0000259" key="6">
    <source>
        <dbReference type="PROSITE" id="PS50109"/>
    </source>
</evidence>
<dbReference type="InterPro" id="IPR005467">
    <property type="entry name" value="His_kinase_dom"/>
</dbReference>
<evidence type="ECO:0000313" key="7">
    <source>
        <dbReference type="EMBL" id="KYF70135.1"/>
    </source>
</evidence>
<dbReference type="EMBL" id="JEMA01000420">
    <property type="protein sequence ID" value="KYF70135.1"/>
    <property type="molecule type" value="Genomic_DNA"/>
</dbReference>
<evidence type="ECO:0000256" key="1">
    <source>
        <dbReference type="ARBA" id="ARBA00000085"/>
    </source>
</evidence>
<evidence type="ECO:0000256" key="2">
    <source>
        <dbReference type="ARBA" id="ARBA00012438"/>
    </source>
</evidence>
<feature type="domain" description="Histidine kinase" evidence="6">
    <location>
        <begin position="143"/>
        <end position="352"/>
    </location>
</feature>
<dbReference type="PANTHER" id="PTHR43711:SF1">
    <property type="entry name" value="HISTIDINE KINASE 1"/>
    <property type="match status" value="1"/>
</dbReference>
<dbReference type="GO" id="GO:0004673">
    <property type="term" value="F:protein histidine kinase activity"/>
    <property type="evidence" value="ECO:0007669"/>
    <property type="project" value="UniProtKB-EC"/>
</dbReference>
<sequence>MLHAFLTSSTEEIIRRARSKVAARTTPVPTEAELKNGVPLLLGQLIDRLRLATLDSGAIEASAAVHGGELLAMGFTVSQVIHGYGDVCQVVTELASERDVPITADEFNTFNRCLDDAIAGAVTEYERQRDASIAYEGAERLGVLAHELRNRLSVAMLSFTMLQAGTVGTSGSTGAMLGRSLRALRDLINNSLAGVRLESGLGQRQRVSVSEIVGEAVVEAALGAGVGGISLTAPPVAEGVYVHADPQLLLAALGNLLQNAFKFSRPHGHISLRTTATAERVLIEVEDECGGLPPGKCEDLFRPFEQRSANRTGLGLGLSICRKGVEAMGGKIGVRDLPGKGCVFSIELPRLPAA</sequence>
<dbReference type="Proteomes" id="UP000075260">
    <property type="component" value="Unassembled WGS sequence"/>
</dbReference>
<organism evidence="7 8">
    <name type="scientific">Sorangium cellulosum</name>
    <name type="common">Polyangium cellulosum</name>
    <dbReference type="NCBI Taxonomy" id="56"/>
    <lineage>
        <taxon>Bacteria</taxon>
        <taxon>Pseudomonadati</taxon>
        <taxon>Myxococcota</taxon>
        <taxon>Polyangia</taxon>
        <taxon>Polyangiales</taxon>
        <taxon>Polyangiaceae</taxon>
        <taxon>Sorangium</taxon>
    </lineage>
</organism>
<gene>
    <name evidence="7" type="ORF">BE15_24150</name>
</gene>
<evidence type="ECO:0000256" key="4">
    <source>
        <dbReference type="ARBA" id="ARBA00022777"/>
    </source>
</evidence>
<name>A0A150QQ45_SORCE</name>
<dbReference type="SMART" id="SM00387">
    <property type="entry name" value="HATPase_c"/>
    <property type="match status" value="1"/>
</dbReference>
<dbReference type="Gene3D" id="3.30.565.10">
    <property type="entry name" value="Histidine kinase-like ATPase, C-terminal domain"/>
    <property type="match status" value="1"/>
</dbReference>
<dbReference type="AlphaFoldDB" id="A0A150QQ45"/>
<dbReference type="InterPro" id="IPR050736">
    <property type="entry name" value="Sensor_HK_Regulatory"/>
</dbReference>
<reference evidence="7 8" key="1">
    <citation type="submission" date="2014-02" db="EMBL/GenBank/DDBJ databases">
        <title>The small core and large imbalanced accessory genome model reveals a collaborative survival strategy of Sorangium cellulosum strains in nature.</title>
        <authorList>
            <person name="Han K."/>
            <person name="Peng R."/>
            <person name="Blom J."/>
            <person name="Li Y.-Z."/>
        </authorList>
    </citation>
    <scope>NUCLEOTIDE SEQUENCE [LARGE SCALE GENOMIC DNA]</scope>
    <source>
        <strain evidence="7 8">So0008-312</strain>
    </source>
</reference>
<keyword evidence="3" id="KW-0808">Transferase</keyword>
<accession>A0A150QQ45</accession>
<dbReference type="Pfam" id="PF14361">
    <property type="entry name" value="RsbRD_N"/>
    <property type="match status" value="1"/>
</dbReference>
<dbReference type="PROSITE" id="PS50109">
    <property type="entry name" value="HIS_KIN"/>
    <property type="match status" value="1"/>
</dbReference>